<name>A0ABP2YUA8_STASI</name>
<feature type="domain" description="Solute-binding protein family 5" evidence="7">
    <location>
        <begin position="76"/>
        <end position="460"/>
    </location>
</feature>
<feature type="compositionally biased region" description="Basic and acidic residues" evidence="5">
    <location>
        <begin position="536"/>
        <end position="546"/>
    </location>
</feature>
<evidence type="ECO:0000256" key="1">
    <source>
        <dbReference type="ARBA" id="ARBA00004196"/>
    </source>
</evidence>
<dbReference type="PANTHER" id="PTHR30290:SF10">
    <property type="entry name" value="PERIPLASMIC OLIGOPEPTIDE-BINDING PROTEIN-RELATED"/>
    <property type="match status" value="1"/>
</dbReference>
<evidence type="ECO:0000256" key="4">
    <source>
        <dbReference type="ARBA" id="ARBA00022729"/>
    </source>
</evidence>
<dbReference type="Gene3D" id="3.40.190.10">
    <property type="entry name" value="Periplasmic binding protein-like II"/>
    <property type="match status" value="1"/>
</dbReference>
<dbReference type="Gene3D" id="3.90.76.10">
    <property type="entry name" value="Dipeptide-binding Protein, Domain 1"/>
    <property type="match status" value="1"/>
</dbReference>
<keyword evidence="9" id="KW-1185">Reference proteome</keyword>
<dbReference type="Proteomes" id="UP000017131">
    <property type="component" value="Unassembled WGS sequence"/>
</dbReference>
<dbReference type="RefSeq" id="WP_023015804.1">
    <property type="nucleotide sequence ID" value="NZ_AXDY01000007.1"/>
</dbReference>
<dbReference type="EMBL" id="AXDY01000007">
    <property type="protein sequence ID" value="ERS93027.1"/>
    <property type="molecule type" value="Genomic_DNA"/>
</dbReference>
<protein>
    <submittedName>
        <fullName evidence="8">Peptide ABC transporter substrate-binding protein</fullName>
    </submittedName>
</protein>
<accession>A0ABP2YUA8</accession>
<comment type="similarity">
    <text evidence="2">Belongs to the bacterial solute-binding protein 5 family.</text>
</comment>
<dbReference type="PROSITE" id="PS51257">
    <property type="entry name" value="PROKAR_LIPOPROTEIN"/>
    <property type="match status" value="1"/>
</dbReference>
<evidence type="ECO:0000256" key="5">
    <source>
        <dbReference type="SAM" id="MobiDB-lite"/>
    </source>
</evidence>
<comment type="caution">
    <text evidence="8">The sequence shown here is derived from an EMBL/GenBank/DDBJ whole genome shotgun (WGS) entry which is preliminary data.</text>
</comment>
<evidence type="ECO:0000313" key="8">
    <source>
        <dbReference type="EMBL" id="ERS93027.1"/>
    </source>
</evidence>
<evidence type="ECO:0000256" key="2">
    <source>
        <dbReference type="ARBA" id="ARBA00005695"/>
    </source>
</evidence>
<dbReference type="PIRSF" id="PIRSF002741">
    <property type="entry name" value="MppA"/>
    <property type="match status" value="1"/>
</dbReference>
<organism evidence="8 9">
    <name type="scientific">Staphylococcus simulans UMC-CNS-990</name>
    <dbReference type="NCBI Taxonomy" id="1405498"/>
    <lineage>
        <taxon>Bacteria</taxon>
        <taxon>Bacillati</taxon>
        <taxon>Bacillota</taxon>
        <taxon>Bacilli</taxon>
        <taxon>Bacillales</taxon>
        <taxon>Staphylococcaceae</taxon>
        <taxon>Staphylococcus</taxon>
    </lineage>
</organism>
<dbReference type="SUPFAM" id="SSF53850">
    <property type="entry name" value="Periplasmic binding protein-like II"/>
    <property type="match status" value="1"/>
</dbReference>
<comment type="subcellular location">
    <subcellularLocation>
        <location evidence="1">Cell envelope</location>
    </subcellularLocation>
</comment>
<dbReference type="Pfam" id="PF00496">
    <property type="entry name" value="SBP_bac_5"/>
    <property type="match status" value="1"/>
</dbReference>
<evidence type="ECO:0000313" key="9">
    <source>
        <dbReference type="Proteomes" id="UP000017131"/>
    </source>
</evidence>
<feature type="signal peptide" evidence="6">
    <location>
        <begin position="1"/>
        <end position="25"/>
    </location>
</feature>
<proteinExistence type="inferred from homology"/>
<dbReference type="Gene3D" id="3.10.105.10">
    <property type="entry name" value="Dipeptide-binding Protein, Domain 3"/>
    <property type="match status" value="1"/>
</dbReference>
<feature type="chain" id="PRO_5046217343" evidence="6">
    <location>
        <begin position="26"/>
        <end position="555"/>
    </location>
</feature>
<feature type="region of interest" description="Disordered" evidence="5">
    <location>
        <begin position="536"/>
        <end position="555"/>
    </location>
</feature>
<evidence type="ECO:0000256" key="6">
    <source>
        <dbReference type="SAM" id="SignalP"/>
    </source>
</evidence>
<evidence type="ECO:0000259" key="7">
    <source>
        <dbReference type="Pfam" id="PF00496"/>
    </source>
</evidence>
<dbReference type="InterPro" id="IPR000914">
    <property type="entry name" value="SBP_5_dom"/>
</dbReference>
<dbReference type="InterPro" id="IPR039424">
    <property type="entry name" value="SBP_5"/>
</dbReference>
<evidence type="ECO:0000256" key="3">
    <source>
        <dbReference type="ARBA" id="ARBA00022448"/>
    </source>
</evidence>
<reference evidence="8 9" key="1">
    <citation type="journal article" date="2013" name="Genome Announc.">
        <title>Draft Genome Sequence of Staphylococcus simulans UMC-CNS-990, Isolated from a Case of Chronic Bovine Mastitis.</title>
        <authorList>
            <person name="Calcutt M.J."/>
            <person name="Foecking M.F."/>
            <person name="Hsieh H.Y."/>
            <person name="Perry J."/>
            <person name="Stewart G.C."/>
            <person name="Middleton J.R."/>
        </authorList>
    </citation>
    <scope>NUCLEOTIDE SEQUENCE [LARGE SCALE GENOMIC DNA]</scope>
    <source>
        <strain evidence="8 9">UMC-CNS-990</strain>
    </source>
</reference>
<keyword evidence="3" id="KW-0813">Transport</keyword>
<dbReference type="InterPro" id="IPR030678">
    <property type="entry name" value="Peptide/Ni-bd"/>
</dbReference>
<keyword evidence="4 6" id="KW-0732">Signal</keyword>
<gene>
    <name evidence="8" type="ORF">SSIM_08770</name>
</gene>
<dbReference type="CDD" id="cd08504">
    <property type="entry name" value="PBP2_OppA"/>
    <property type="match status" value="1"/>
</dbReference>
<sequence>MKKKLISLAMMLAAVALILSGCSQGGGIYDDKGQVYREVISQDMSTLDSVLASDEVSFNTYNQVFEGLYTLDGEDKIQPGVAKEKPKKSNGGKTLTIELRKDAKWSNGDPVTAHDFVFAWRKALKPETASEYAYIMYDLKNAQKINEGKMSPDKLGVKALNKYKLQVELTKPLPYFDQMLAFGTYMPQNEKVAKKYGKRYGTTADKVVYNGPFKVKEWKVEDKILLEKNEDYWDKKAVKLDKVSYKILKDQQAGASLYDTGSADVTEITSEQVDKYEKNPALFKRLFASTFFLKLNEKEQKEFKNKDMRYAVAQSINKKDYVDTVLNNGSAPFDGFTAKKTAILEDGKDYASLVKSPLKYNPKEAKAHLEKAKKALGKDEFTFTLNTQDTASAKISAQFIKSEMEKNLPGVTVNIKQLPFKQRVTAELSMNYSMSLSGWGPDYPDPMTFLDIMTTGNAQNNTDWGSKQYDDMLKEANGPLLKNPKERINKLKEAEELMLKEAPVAPLYQQGRAYLKNPQIKGVVYHQVGGRDSLKTAYIDKDIDRKTGKKKKDKE</sequence>
<dbReference type="PANTHER" id="PTHR30290">
    <property type="entry name" value="PERIPLASMIC BINDING COMPONENT OF ABC TRANSPORTER"/>
    <property type="match status" value="1"/>
</dbReference>